<dbReference type="GO" id="GO:0016020">
    <property type="term" value="C:membrane"/>
    <property type="evidence" value="ECO:0007669"/>
    <property type="project" value="InterPro"/>
</dbReference>
<evidence type="ECO:0000256" key="1">
    <source>
        <dbReference type="ARBA" id="ARBA00022729"/>
    </source>
</evidence>
<evidence type="ECO:0000256" key="2">
    <source>
        <dbReference type="ARBA" id="ARBA00022737"/>
    </source>
</evidence>
<reference evidence="6" key="1">
    <citation type="submission" date="2017-06" db="EMBL/GenBank/DDBJ databases">
        <title>Genome analysis of Fimbriiglobus ruber SP5, the first member of the order Planctomycetales with confirmed chitinolytic capability.</title>
        <authorList>
            <person name="Ravin N.V."/>
            <person name="Rakitin A.L."/>
            <person name="Ivanova A.A."/>
            <person name="Beletsky A.V."/>
            <person name="Kulichevskaya I.S."/>
            <person name="Mardanov A.V."/>
            <person name="Dedysh S.N."/>
        </authorList>
    </citation>
    <scope>NUCLEOTIDE SEQUENCE [LARGE SCALE GENOMIC DNA]</scope>
    <source>
        <strain evidence="6">SP5</strain>
    </source>
</reference>
<keyword evidence="3" id="KW-0106">Calcium</keyword>
<keyword evidence="1" id="KW-0732">Signal</keyword>
<gene>
    <name evidence="5" type="ORF">FRUB_03901</name>
</gene>
<dbReference type="OrthoDB" id="282736at2"/>
<dbReference type="Pfam" id="PF03160">
    <property type="entry name" value="Calx-beta"/>
    <property type="match status" value="3"/>
</dbReference>
<feature type="domain" description="Calx-beta" evidence="4">
    <location>
        <begin position="204"/>
        <end position="265"/>
    </location>
</feature>
<organism evidence="5 6">
    <name type="scientific">Fimbriiglobus ruber</name>
    <dbReference type="NCBI Taxonomy" id="1908690"/>
    <lineage>
        <taxon>Bacteria</taxon>
        <taxon>Pseudomonadati</taxon>
        <taxon>Planctomycetota</taxon>
        <taxon>Planctomycetia</taxon>
        <taxon>Gemmatales</taxon>
        <taxon>Gemmataceae</taxon>
        <taxon>Fimbriiglobus</taxon>
    </lineage>
</organism>
<accession>A0A225DLH0</accession>
<dbReference type="GO" id="GO:0007154">
    <property type="term" value="P:cell communication"/>
    <property type="evidence" value="ECO:0007669"/>
    <property type="project" value="InterPro"/>
</dbReference>
<evidence type="ECO:0000313" key="5">
    <source>
        <dbReference type="EMBL" id="OWK41823.1"/>
    </source>
</evidence>
<dbReference type="InterPro" id="IPR038081">
    <property type="entry name" value="CalX-like_sf"/>
</dbReference>
<evidence type="ECO:0000256" key="3">
    <source>
        <dbReference type="ARBA" id="ARBA00022837"/>
    </source>
</evidence>
<evidence type="ECO:0000313" key="6">
    <source>
        <dbReference type="Proteomes" id="UP000214646"/>
    </source>
</evidence>
<sequence length="486" mass="49184">MYDTDYTAPASYGGSVTFTAADTTTEVAVDPEYAAEGTKTVVESLTATGTYTVSGGAATVSIVEVPLETVWITAIENAVVYSPTGPSDGYFVVSRSSDADDLTVTYSEPTGTAVAGTNYWTPSAAGGSIEFTPGESSAVITVDPRDDGVTDTPKTVIESLSGAYLSVSGGPATVTITETAVGTDDVWITADEDAVEFGPSGTTDGSFTIHLTSVGGSESPLVVNYEAPLGSATYDVDYSSPSPYGGDAVTFTPGVTSITLPVIPIDNGTVHDPLTVVESLIGGGRYYSIADGPTATVTITQEPADVWVTADADAVKFGPAGPADGSFTFHRSYTSGALAVAYGPPTGTAVQGTNYSSPLGGTQTVTFADGQATVTVALTPIDDGRADGNQTVVEAIDSGLRYTADPAASSATGTILEEPTTAWITADEDAVKFGPAGPSDGYFTVHRSDGSGTIAVAYGPPTGSAAVGVNYWSPGGGTQTVTFTRA</sequence>
<evidence type="ECO:0000259" key="4">
    <source>
        <dbReference type="Pfam" id="PF03160"/>
    </source>
</evidence>
<dbReference type="Gene3D" id="2.60.40.2030">
    <property type="match status" value="3"/>
</dbReference>
<dbReference type="EMBL" id="NIDE01000005">
    <property type="protein sequence ID" value="OWK41823.1"/>
    <property type="molecule type" value="Genomic_DNA"/>
</dbReference>
<dbReference type="RefSeq" id="WP_088255062.1">
    <property type="nucleotide sequence ID" value="NZ_NIDE01000005.1"/>
</dbReference>
<comment type="caution">
    <text evidence="5">The sequence shown here is derived from an EMBL/GenBank/DDBJ whole genome shotgun (WGS) entry which is preliminary data.</text>
</comment>
<feature type="domain" description="Calx-beta" evidence="4">
    <location>
        <begin position="338"/>
        <end position="417"/>
    </location>
</feature>
<feature type="domain" description="Calx-beta" evidence="4">
    <location>
        <begin position="93"/>
        <end position="177"/>
    </location>
</feature>
<dbReference type="InterPro" id="IPR003644">
    <property type="entry name" value="Calx_beta"/>
</dbReference>
<dbReference type="Proteomes" id="UP000214646">
    <property type="component" value="Unassembled WGS sequence"/>
</dbReference>
<keyword evidence="6" id="KW-1185">Reference proteome</keyword>
<proteinExistence type="predicted"/>
<name>A0A225DLH0_9BACT</name>
<dbReference type="SUPFAM" id="SSF141072">
    <property type="entry name" value="CalX-like"/>
    <property type="match status" value="3"/>
</dbReference>
<dbReference type="AlphaFoldDB" id="A0A225DLH0"/>
<keyword evidence="2" id="KW-0677">Repeat</keyword>
<protein>
    <submittedName>
        <fullName evidence="5">Mobile element protein</fullName>
    </submittedName>
</protein>